<reference evidence="1 2" key="1">
    <citation type="submission" date="2018-05" db="EMBL/GenBank/DDBJ databases">
        <title>Marinilabilia rubrum sp. nov., isolated from saltern sediment.</title>
        <authorList>
            <person name="Zhang R."/>
        </authorList>
    </citation>
    <scope>NUCLEOTIDE SEQUENCE [LARGE SCALE GENOMIC DNA]</scope>
    <source>
        <strain evidence="1 2">WTE16</strain>
    </source>
</reference>
<organism evidence="1 2">
    <name type="scientific">Marinilabilia rubra</name>
    <dbReference type="NCBI Taxonomy" id="2162893"/>
    <lineage>
        <taxon>Bacteria</taxon>
        <taxon>Pseudomonadati</taxon>
        <taxon>Bacteroidota</taxon>
        <taxon>Bacteroidia</taxon>
        <taxon>Marinilabiliales</taxon>
        <taxon>Marinilabiliaceae</taxon>
        <taxon>Marinilabilia</taxon>
    </lineage>
</organism>
<gene>
    <name evidence="1" type="ORF">DDZ16_04010</name>
</gene>
<keyword evidence="2" id="KW-1185">Reference proteome</keyword>
<name>A0A2U2BCG5_9BACT</name>
<dbReference type="Proteomes" id="UP000244956">
    <property type="component" value="Unassembled WGS sequence"/>
</dbReference>
<dbReference type="SUPFAM" id="SSF63825">
    <property type="entry name" value="YWTD domain"/>
    <property type="match status" value="1"/>
</dbReference>
<proteinExistence type="predicted"/>
<dbReference type="Gene3D" id="2.120.10.30">
    <property type="entry name" value="TolB, C-terminal domain"/>
    <property type="match status" value="1"/>
</dbReference>
<evidence type="ECO:0000313" key="2">
    <source>
        <dbReference type="Proteomes" id="UP000244956"/>
    </source>
</evidence>
<accession>A0A2U2BCG5</accession>
<dbReference type="PROSITE" id="PS51257">
    <property type="entry name" value="PROKAR_LIPOPROTEIN"/>
    <property type="match status" value="1"/>
</dbReference>
<comment type="caution">
    <text evidence="1">The sequence shown here is derived from an EMBL/GenBank/DDBJ whole genome shotgun (WGS) entry which is preliminary data.</text>
</comment>
<evidence type="ECO:0000313" key="1">
    <source>
        <dbReference type="EMBL" id="PWE00766.1"/>
    </source>
</evidence>
<dbReference type="RefSeq" id="WP_109263137.1">
    <property type="nucleotide sequence ID" value="NZ_QEWP01000002.1"/>
</dbReference>
<dbReference type="EMBL" id="QEWP01000002">
    <property type="protein sequence ID" value="PWE00766.1"/>
    <property type="molecule type" value="Genomic_DNA"/>
</dbReference>
<dbReference type="InterPro" id="IPR011042">
    <property type="entry name" value="6-blade_b-propeller_TolB-like"/>
</dbReference>
<dbReference type="AlphaFoldDB" id="A0A2U2BCG5"/>
<sequence>MKRLVLLIALILLVSCDNENTFFEDELQEMTKSATKQAFPDVIELPDGFQPEGIVTGPRHCFYVGSLASGQIYKGNLQTGEGKILYAPAGMDQTVGLSLDPRTGYLYAAKGFWGSGAVYDSNTGDLVASIPFAEPFTAMINDVVVTREAVYFSSSLEPVLYKVPLLNNGNLPETAEAIALPLTGDFSMEPNPAIPQLGAFANGIDATPNGKHLILANTGRGELYNINPSTGEASLIDLGGALLPFADGILLDGKMLYVVQNMLNQVTEIRLNEYFVSGTLAGTITDDNFGIPTTVAEFGDRLYLVNAHFDVAPPTGSYPDVEFEVVAVPKYE</sequence>
<protein>
    <submittedName>
        <fullName evidence="1">Superoxide dismutase</fullName>
    </submittedName>
</protein>
<dbReference type="OrthoDB" id="8584394at2"/>